<evidence type="ECO:0000259" key="4">
    <source>
        <dbReference type="Pfam" id="PF04471"/>
    </source>
</evidence>
<sequence>MARRRKSSPAEDLMALVALLPWWAGALMALASYLLLHTLAEQAIQPATQSSQIGSMVTQTIGRTLAFYGQYLLPLLCLVGAAASAFKRHSRKQLLKRTTSNPAADAFNQMNWQQFERLVGEGFRRQGFQVKETGQAGPDGGVDLELRRGGELQLVQCKQWRAQRVGVDVVRELYGAMAARGAAGGFVVTSGHFTEDANHFATGRNVQLIDGAQLRALLASSDDPAGQPPAQTSSKSAPPDCPTCGKQMALRTAKRGPLAGCSFWGCTAYPRCHGTRDIHVS</sequence>
<dbReference type="InterPro" id="IPR011856">
    <property type="entry name" value="tRNA_endonuc-like_dom_sf"/>
</dbReference>
<dbReference type="Pfam" id="PF01396">
    <property type="entry name" value="Zn_ribbon_Top1"/>
    <property type="match status" value="1"/>
</dbReference>
<gene>
    <name evidence="5" type="ORF">DI603_14540</name>
</gene>
<dbReference type="GO" id="GO:0005694">
    <property type="term" value="C:chromosome"/>
    <property type="evidence" value="ECO:0007669"/>
    <property type="project" value="InterPro"/>
</dbReference>
<dbReference type="GO" id="GO:0006265">
    <property type="term" value="P:DNA topological change"/>
    <property type="evidence" value="ECO:0007669"/>
    <property type="project" value="InterPro"/>
</dbReference>
<dbReference type="GO" id="GO:0003916">
    <property type="term" value="F:DNA topoisomerase activity"/>
    <property type="evidence" value="ECO:0007669"/>
    <property type="project" value="InterPro"/>
</dbReference>
<dbReference type="InterPro" id="IPR011335">
    <property type="entry name" value="Restrct_endonuc-II-like"/>
</dbReference>
<dbReference type="Pfam" id="PF04471">
    <property type="entry name" value="Mrr_cat"/>
    <property type="match status" value="1"/>
</dbReference>
<evidence type="ECO:0000259" key="3">
    <source>
        <dbReference type="Pfam" id="PF01396"/>
    </source>
</evidence>
<dbReference type="Gene3D" id="3.30.65.10">
    <property type="entry name" value="Bacterial Topoisomerase I, domain 1"/>
    <property type="match status" value="1"/>
</dbReference>
<name>A0A2W5DFQ9_9BURK</name>
<dbReference type="PANTHER" id="PTHR30015">
    <property type="entry name" value="MRR RESTRICTION SYSTEM PROTEIN"/>
    <property type="match status" value="1"/>
</dbReference>
<dbReference type="PANTHER" id="PTHR30015:SF7">
    <property type="entry name" value="TYPE IV METHYL-DIRECTED RESTRICTION ENZYME ECOKMRR"/>
    <property type="match status" value="1"/>
</dbReference>
<dbReference type="SUPFAM" id="SSF57783">
    <property type="entry name" value="Zinc beta-ribbon"/>
    <property type="match status" value="1"/>
</dbReference>
<keyword evidence="5" id="KW-0378">Hydrolase</keyword>
<evidence type="ECO:0000313" key="5">
    <source>
        <dbReference type="EMBL" id="PZP30735.1"/>
    </source>
</evidence>
<evidence type="ECO:0000313" key="6">
    <source>
        <dbReference type="Proteomes" id="UP000249633"/>
    </source>
</evidence>
<keyword evidence="2" id="KW-0472">Membrane</keyword>
<comment type="caution">
    <text evidence="5">The sequence shown here is derived from an EMBL/GenBank/DDBJ whole genome shotgun (WGS) entry which is preliminary data.</text>
</comment>
<dbReference type="GO" id="GO:0003677">
    <property type="term" value="F:DNA binding"/>
    <property type="evidence" value="ECO:0007669"/>
    <property type="project" value="InterPro"/>
</dbReference>
<feature type="domain" description="DNA topoisomerase type IA zn finger" evidence="3">
    <location>
        <begin position="240"/>
        <end position="277"/>
    </location>
</feature>
<keyword evidence="5" id="KW-0255">Endonuclease</keyword>
<dbReference type="Gene3D" id="3.40.1350.10">
    <property type="match status" value="1"/>
</dbReference>
<dbReference type="InterPro" id="IPR013498">
    <property type="entry name" value="Topo_IA_Znf"/>
</dbReference>
<dbReference type="GO" id="GO:0015666">
    <property type="term" value="F:restriction endodeoxyribonuclease activity"/>
    <property type="evidence" value="ECO:0007669"/>
    <property type="project" value="TreeGrafter"/>
</dbReference>
<dbReference type="Proteomes" id="UP000249633">
    <property type="component" value="Unassembled WGS sequence"/>
</dbReference>
<evidence type="ECO:0000256" key="2">
    <source>
        <dbReference type="SAM" id="Phobius"/>
    </source>
</evidence>
<feature type="transmembrane region" description="Helical" evidence="2">
    <location>
        <begin position="65"/>
        <end position="86"/>
    </location>
</feature>
<keyword evidence="2" id="KW-0812">Transmembrane</keyword>
<dbReference type="AlphaFoldDB" id="A0A2W5DFQ9"/>
<feature type="region of interest" description="Disordered" evidence="1">
    <location>
        <begin position="220"/>
        <end position="243"/>
    </location>
</feature>
<protein>
    <submittedName>
        <fullName evidence="5">Restriction endonuclease</fullName>
    </submittedName>
</protein>
<keyword evidence="5" id="KW-0540">Nuclease</keyword>
<feature type="transmembrane region" description="Helical" evidence="2">
    <location>
        <begin position="12"/>
        <end position="36"/>
    </location>
</feature>
<keyword evidence="2" id="KW-1133">Transmembrane helix</keyword>
<dbReference type="EMBL" id="QFOD01000013">
    <property type="protein sequence ID" value="PZP30735.1"/>
    <property type="molecule type" value="Genomic_DNA"/>
</dbReference>
<reference evidence="5 6" key="1">
    <citation type="submission" date="2017-08" db="EMBL/GenBank/DDBJ databases">
        <title>Infants hospitalized years apart are colonized by the same room-sourced microbial strains.</title>
        <authorList>
            <person name="Brooks B."/>
            <person name="Olm M.R."/>
            <person name="Firek B.A."/>
            <person name="Baker R."/>
            <person name="Thomas B.C."/>
            <person name="Morowitz M.J."/>
            <person name="Banfield J.F."/>
        </authorList>
    </citation>
    <scope>NUCLEOTIDE SEQUENCE [LARGE SCALE GENOMIC DNA]</scope>
    <source>
        <strain evidence="5">S2_012_000_R2_81</strain>
    </source>
</reference>
<proteinExistence type="predicted"/>
<dbReference type="SUPFAM" id="SSF52980">
    <property type="entry name" value="Restriction endonuclease-like"/>
    <property type="match status" value="1"/>
</dbReference>
<feature type="domain" description="Restriction endonuclease type IV Mrr" evidence="4">
    <location>
        <begin position="108"/>
        <end position="218"/>
    </location>
</feature>
<dbReference type="GO" id="GO:0009307">
    <property type="term" value="P:DNA restriction-modification system"/>
    <property type="evidence" value="ECO:0007669"/>
    <property type="project" value="InterPro"/>
</dbReference>
<dbReference type="InterPro" id="IPR007560">
    <property type="entry name" value="Restrct_endonuc_IV_Mrr"/>
</dbReference>
<evidence type="ECO:0000256" key="1">
    <source>
        <dbReference type="SAM" id="MobiDB-lite"/>
    </source>
</evidence>
<accession>A0A2W5DFQ9</accession>
<organism evidence="5 6">
    <name type="scientific">Roseateles depolymerans</name>
    <dbReference type="NCBI Taxonomy" id="76731"/>
    <lineage>
        <taxon>Bacteria</taxon>
        <taxon>Pseudomonadati</taxon>
        <taxon>Pseudomonadota</taxon>
        <taxon>Betaproteobacteria</taxon>
        <taxon>Burkholderiales</taxon>
        <taxon>Sphaerotilaceae</taxon>
        <taxon>Roseateles</taxon>
    </lineage>
</organism>
<dbReference type="InterPro" id="IPR052906">
    <property type="entry name" value="Type_IV_Methyl-Rstrct_Enzyme"/>
</dbReference>